<keyword evidence="3" id="KW-1185">Reference proteome</keyword>
<evidence type="ECO:0000259" key="1">
    <source>
        <dbReference type="PROSITE" id="PS51746"/>
    </source>
</evidence>
<dbReference type="SMART" id="SM00332">
    <property type="entry name" value="PP2Cc"/>
    <property type="match status" value="1"/>
</dbReference>
<organism evidence="2 3">
    <name type="scientific">Liquidambar formosana</name>
    <name type="common">Formosan gum</name>
    <dbReference type="NCBI Taxonomy" id="63359"/>
    <lineage>
        <taxon>Eukaryota</taxon>
        <taxon>Viridiplantae</taxon>
        <taxon>Streptophyta</taxon>
        <taxon>Embryophyta</taxon>
        <taxon>Tracheophyta</taxon>
        <taxon>Spermatophyta</taxon>
        <taxon>Magnoliopsida</taxon>
        <taxon>eudicotyledons</taxon>
        <taxon>Gunneridae</taxon>
        <taxon>Pentapetalae</taxon>
        <taxon>Saxifragales</taxon>
        <taxon>Altingiaceae</taxon>
        <taxon>Liquidambar</taxon>
    </lineage>
</organism>
<dbReference type="SUPFAM" id="SSF81606">
    <property type="entry name" value="PP2C-like"/>
    <property type="match status" value="1"/>
</dbReference>
<evidence type="ECO:0000313" key="2">
    <source>
        <dbReference type="EMBL" id="KAK9282547.1"/>
    </source>
</evidence>
<dbReference type="Gene3D" id="3.60.40.10">
    <property type="entry name" value="PPM-type phosphatase domain"/>
    <property type="match status" value="1"/>
</dbReference>
<dbReference type="EMBL" id="JBBPBK010000007">
    <property type="protein sequence ID" value="KAK9282547.1"/>
    <property type="molecule type" value="Genomic_DNA"/>
</dbReference>
<proteinExistence type="predicted"/>
<dbReference type="InterPro" id="IPR036457">
    <property type="entry name" value="PPM-type-like_dom_sf"/>
</dbReference>
<feature type="domain" description="PPM-type phosphatase" evidence="1">
    <location>
        <begin position="1"/>
        <end position="197"/>
    </location>
</feature>
<dbReference type="Pfam" id="PF00481">
    <property type="entry name" value="PP2C"/>
    <property type="match status" value="1"/>
</dbReference>
<reference evidence="2 3" key="1">
    <citation type="journal article" date="2024" name="Plant J.">
        <title>Genome sequences and population genomics reveal climatic adaptation and genomic divergence between two closely related sweetgum species.</title>
        <authorList>
            <person name="Xu W.Q."/>
            <person name="Ren C.Q."/>
            <person name="Zhang X.Y."/>
            <person name="Comes H.P."/>
            <person name="Liu X.H."/>
            <person name="Li Y.G."/>
            <person name="Kettle C.J."/>
            <person name="Jalonen R."/>
            <person name="Gaisberger H."/>
            <person name="Ma Y.Z."/>
            <person name="Qiu Y.X."/>
        </authorList>
    </citation>
    <scope>NUCLEOTIDE SEQUENCE [LARGE SCALE GENOMIC DNA]</scope>
    <source>
        <strain evidence="2">Hangzhou</strain>
    </source>
</reference>
<name>A0AAP0WXN4_LIQFO</name>
<dbReference type="InterPro" id="IPR015655">
    <property type="entry name" value="PP2C"/>
</dbReference>
<accession>A0AAP0WXN4</accession>
<dbReference type="GO" id="GO:0004722">
    <property type="term" value="F:protein serine/threonine phosphatase activity"/>
    <property type="evidence" value="ECO:0007669"/>
    <property type="project" value="InterPro"/>
</dbReference>
<dbReference type="InterPro" id="IPR001932">
    <property type="entry name" value="PPM-type_phosphatase-like_dom"/>
</dbReference>
<dbReference type="PANTHER" id="PTHR47992">
    <property type="entry name" value="PROTEIN PHOSPHATASE"/>
    <property type="match status" value="1"/>
</dbReference>
<dbReference type="CDD" id="cd00143">
    <property type="entry name" value="PP2Cc"/>
    <property type="match status" value="1"/>
</dbReference>
<dbReference type="PROSITE" id="PS51746">
    <property type="entry name" value="PPM_2"/>
    <property type="match status" value="1"/>
</dbReference>
<protein>
    <recommendedName>
        <fullName evidence="1">PPM-type phosphatase domain-containing protein</fullName>
    </recommendedName>
</protein>
<evidence type="ECO:0000313" key="3">
    <source>
        <dbReference type="Proteomes" id="UP001415857"/>
    </source>
</evidence>
<dbReference type="Proteomes" id="UP001415857">
    <property type="component" value="Unassembled WGS sequence"/>
</dbReference>
<sequence>MLETQRLCCALKNFCLPAEAKATVLRLYRQKRRSGAISPVKDYGRSELATSKGLAHFFVRELTRDHHPDRDDERSRVETAGGYVLEWGGVPRVNGELAVSRAIGDVSFRSYGVISAPEVTDWQPLTANDSYLVAASDGIFEKFSSQDVCDLLWEVHSHRTVRSELSTSCLHSLADCLVNTAFEKGSMDNMAAVVVPLRSTGFSQVLLKERCDGKRDVDCSALGLQKFIYEQPANGIAFNLLQLEHAYPVLAKFDRLLVEGKHGSFSCFYLSENLNEDVDYTLRTQKDQQEDDVYDLRQALPEALDHCCGGPLNLYNDQNLCFHFGMSIDGVKDQCINPEGFASFLGLLESIPIHNTGSNYGSYDYPMPDLRYTLKKRFDRGSYGEVWLAFHWNCSQGNNASNWSGKGQNFSFDSGHPDSCNRNSQSTSSAHDCHAGPHEDNLFILKRIMVERGTAVYLSGLREKYFGEVFLNASTCLGGLLSSGISTSFPKESQSDFYNLLETNYSVVHETEDTWSPENTFLEKFRLRGAVYEEGLNHIARYIESFESQSNEIWLVFRHEGVSLSKIMYTVEEVENNADEERDERVNRVQVLHPVKMVALVEDNRSRTRGNAESYMAVGKYRFQIKFYTIMMFG</sequence>
<gene>
    <name evidence="2" type="ORF">L1049_005468</name>
</gene>
<comment type="caution">
    <text evidence="2">The sequence shown here is derived from an EMBL/GenBank/DDBJ whole genome shotgun (WGS) entry which is preliminary data.</text>
</comment>
<dbReference type="AlphaFoldDB" id="A0AAP0WXN4"/>